<dbReference type="InterPro" id="IPR029045">
    <property type="entry name" value="ClpP/crotonase-like_dom_sf"/>
</dbReference>
<keyword evidence="3" id="KW-1185">Reference proteome</keyword>
<evidence type="ECO:0000313" key="2">
    <source>
        <dbReference type="EMBL" id="CTQ74967.1"/>
    </source>
</evidence>
<evidence type="ECO:0008006" key="4">
    <source>
        <dbReference type="Google" id="ProtNLM"/>
    </source>
</evidence>
<keyword evidence="1" id="KW-1133">Transmembrane helix</keyword>
<protein>
    <recommendedName>
        <fullName evidence="4">ClpP protease-like protein</fullName>
    </recommendedName>
</protein>
<proteinExistence type="predicted"/>
<dbReference type="EMBL" id="CXWD01000019">
    <property type="protein sequence ID" value="CTQ74967.1"/>
    <property type="molecule type" value="Genomic_DNA"/>
</dbReference>
<reference evidence="3" key="1">
    <citation type="submission" date="2015-07" db="EMBL/GenBank/DDBJ databases">
        <authorList>
            <person name="Rodrigo-Torres Lidia"/>
            <person name="Arahal R.David."/>
        </authorList>
    </citation>
    <scope>NUCLEOTIDE SEQUENCE [LARGE SCALE GENOMIC DNA]</scope>
    <source>
        <strain evidence="3">CECT 5112</strain>
    </source>
</reference>
<name>A0A0M7AJZ5_9HYPH</name>
<accession>A0A0M7AJZ5</accession>
<dbReference type="Gene3D" id="3.90.226.10">
    <property type="entry name" value="2-enoyl-CoA Hydratase, Chain A, domain 1"/>
    <property type="match status" value="1"/>
</dbReference>
<dbReference type="OrthoDB" id="5936191at2"/>
<dbReference type="Proteomes" id="UP000053235">
    <property type="component" value="Unassembled WGS sequence"/>
</dbReference>
<dbReference type="RefSeq" id="WP_144432212.1">
    <property type="nucleotide sequence ID" value="NZ_CXWD01000019.1"/>
</dbReference>
<keyword evidence="1" id="KW-0472">Membrane</keyword>
<keyword evidence="1" id="KW-0812">Transmembrane</keyword>
<feature type="transmembrane region" description="Helical" evidence="1">
    <location>
        <begin position="29"/>
        <end position="47"/>
    </location>
</feature>
<organism evidence="2 3">
    <name type="scientific">Roseibium alexandrii</name>
    <dbReference type="NCBI Taxonomy" id="388408"/>
    <lineage>
        <taxon>Bacteria</taxon>
        <taxon>Pseudomonadati</taxon>
        <taxon>Pseudomonadota</taxon>
        <taxon>Alphaproteobacteria</taxon>
        <taxon>Hyphomicrobiales</taxon>
        <taxon>Stappiaceae</taxon>
        <taxon>Roseibium</taxon>
    </lineage>
</organism>
<dbReference type="SUPFAM" id="SSF52096">
    <property type="entry name" value="ClpP/crotonase"/>
    <property type="match status" value="1"/>
</dbReference>
<gene>
    <name evidence="2" type="ORF">LAX5112_04062</name>
</gene>
<dbReference type="AlphaFoldDB" id="A0A0M7AJZ5"/>
<evidence type="ECO:0000313" key="3">
    <source>
        <dbReference type="Proteomes" id="UP000053235"/>
    </source>
</evidence>
<evidence type="ECO:0000256" key="1">
    <source>
        <dbReference type="SAM" id="Phobius"/>
    </source>
</evidence>
<sequence>MWKESRTGIESNTPTTYHAVISGIRMGEWSLFGFGLMMASLVFFLMPGRANAVEIERFANHLVLSGEIADYSPGALNRNLVEALLDLAMADDRTSPVYLHLNLPKGGDAAASFRLVDIIRSAQDQGTRVVAQVSAGDTCMSGCTFLFLAADERWMAPEGRLVFHGFTQRNAARPVPVPERYIETYYKLLAAANQTFFEFFKAARIIEDDRKVGFTGQTLFEERAFAGLVTRLLMH</sequence>